<gene>
    <name evidence="2" type="ORF">Cch02nite_18250</name>
</gene>
<evidence type="ECO:0000256" key="1">
    <source>
        <dbReference type="SAM" id="MobiDB-lite"/>
    </source>
</evidence>
<proteinExistence type="predicted"/>
<reference evidence="2 3" key="1">
    <citation type="submission" date="2021-01" db="EMBL/GenBank/DDBJ databases">
        <title>Whole genome shotgun sequence of Catellatospora chokoriensis NBRC 107358.</title>
        <authorList>
            <person name="Komaki H."/>
            <person name="Tamura T."/>
        </authorList>
    </citation>
    <scope>NUCLEOTIDE SEQUENCE [LARGE SCALE GENOMIC DNA]</scope>
    <source>
        <strain evidence="2 3">NBRC 107358</strain>
    </source>
</reference>
<evidence type="ECO:0008006" key="4">
    <source>
        <dbReference type="Google" id="ProtNLM"/>
    </source>
</evidence>
<protein>
    <recommendedName>
        <fullName evidence="4">Tetratricopeptide repeat protein</fullName>
    </recommendedName>
</protein>
<keyword evidence="3" id="KW-1185">Reference proteome</keyword>
<sequence>MPARTGALRSRRDAASLGPPQAHQARRACDQAHRERAHHRRAGLLTREAARTRRRRRTPATATSSLDLLSHHAGAALAAGHPDAALAAATEAANLSARLHPNGPRHAKACYALGRTLAKLGRDEAALAHLQQAVAIGDTTDHDDAALTSRALFAANTALALQRLGQVTAALDLAARAVHLASAAPEEPIPHLRTAGLGWAHTALSLARTDGGLDGRPAAQEALEAFRRVDGEEFLAGGEGLALACYAAAYAAHRQGDGQGLAPAREAVERFSGSGDVLHERRRADAARLLAEITSEHPVASGEDAR</sequence>
<dbReference type="Proteomes" id="UP000619293">
    <property type="component" value="Unassembled WGS sequence"/>
</dbReference>
<evidence type="ECO:0000313" key="3">
    <source>
        <dbReference type="Proteomes" id="UP000619293"/>
    </source>
</evidence>
<name>A0A8J3JWH5_9ACTN</name>
<dbReference type="RefSeq" id="WP_191844625.1">
    <property type="nucleotide sequence ID" value="NZ_BAAALB010000002.1"/>
</dbReference>
<evidence type="ECO:0000313" key="2">
    <source>
        <dbReference type="EMBL" id="GIF88381.1"/>
    </source>
</evidence>
<dbReference type="AlphaFoldDB" id="A0A8J3JWH5"/>
<feature type="region of interest" description="Disordered" evidence="1">
    <location>
        <begin position="1"/>
        <end position="45"/>
    </location>
</feature>
<dbReference type="InterPro" id="IPR011990">
    <property type="entry name" value="TPR-like_helical_dom_sf"/>
</dbReference>
<dbReference type="Gene3D" id="1.25.40.10">
    <property type="entry name" value="Tetratricopeptide repeat domain"/>
    <property type="match status" value="1"/>
</dbReference>
<dbReference type="EMBL" id="BONG01000008">
    <property type="protein sequence ID" value="GIF88381.1"/>
    <property type="molecule type" value="Genomic_DNA"/>
</dbReference>
<organism evidence="2 3">
    <name type="scientific">Catellatospora chokoriensis</name>
    <dbReference type="NCBI Taxonomy" id="310353"/>
    <lineage>
        <taxon>Bacteria</taxon>
        <taxon>Bacillati</taxon>
        <taxon>Actinomycetota</taxon>
        <taxon>Actinomycetes</taxon>
        <taxon>Micromonosporales</taxon>
        <taxon>Micromonosporaceae</taxon>
        <taxon>Catellatospora</taxon>
    </lineage>
</organism>
<dbReference type="SUPFAM" id="SSF48452">
    <property type="entry name" value="TPR-like"/>
    <property type="match status" value="1"/>
</dbReference>
<comment type="caution">
    <text evidence="2">The sequence shown here is derived from an EMBL/GenBank/DDBJ whole genome shotgun (WGS) entry which is preliminary data.</text>
</comment>
<accession>A0A8J3JWH5</accession>